<comment type="cofactor">
    <cofactor evidence="1">
        <name>pantetheine 4'-phosphate</name>
        <dbReference type="ChEBI" id="CHEBI:47942"/>
    </cofactor>
</comment>
<dbReference type="InterPro" id="IPR003819">
    <property type="entry name" value="TauD/TfdA-like"/>
</dbReference>
<evidence type="ECO:0000256" key="7">
    <source>
        <dbReference type="SAM" id="MobiDB-lite"/>
    </source>
</evidence>
<dbReference type="CDD" id="cd05931">
    <property type="entry name" value="FAAL"/>
    <property type="match status" value="1"/>
</dbReference>
<dbReference type="InterPro" id="IPR040097">
    <property type="entry name" value="FAAL/FAAC"/>
</dbReference>
<dbReference type="InterPro" id="IPR020806">
    <property type="entry name" value="PKS_PP-bd"/>
</dbReference>
<dbReference type="SUPFAM" id="SSF52777">
    <property type="entry name" value="CoA-dependent acyltransferases"/>
    <property type="match status" value="2"/>
</dbReference>
<dbReference type="Gene3D" id="3.30.300.30">
    <property type="match status" value="1"/>
</dbReference>
<dbReference type="InterPro" id="IPR036736">
    <property type="entry name" value="ACP-like_sf"/>
</dbReference>
<feature type="domain" description="Carrier" evidence="8">
    <location>
        <begin position="644"/>
        <end position="728"/>
    </location>
</feature>
<evidence type="ECO:0000256" key="5">
    <source>
        <dbReference type="ARBA" id="ARBA00022598"/>
    </source>
</evidence>
<dbReference type="Proteomes" id="UP001064933">
    <property type="component" value="Chromosome"/>
</dbReference>
<dbReference type="InterPro" id="IPR001242">
    <property type="entry name" value="Condensation_dom"/>
</dbReference>
<dbReference type="Pfam" id="PF00668">
    <property type="entry name" value="Condensation"/>
    <property type="match status" value="1"/>
</dbReference>
<feature type="compositionally biased region" description="Basic and acidic residues" evidence="7">
    <location>
        <begin position="622"/>
        <end position="631"/>
    </location>
</feature>
<dbReference type="PANTHER" id="PTHR22754:SF32">
    <property type="entry name" value="DISCO-INTERACTING PROTEIN 2"/>
    <property type="match status" value="1"/>
</dbReference>
<dbReference type="InterPro" id="IPR042099">
    <property type="entry name" value="ANL_N_sf"/>
</dbReference>
<dbReference type="InterPro" id="IPR000873">
    <property type="entry name" value="AMP-dep_synth/lig_dom"/>
</dbReference>
<dbReference type="InterPro" id="IPR023213">
    <property type="entry name" value="CAT-like_dom_sf"/>
</dbReference>
<keyword evidence="6" id="KW-0560">Oxidoreductase</keyword>
<dbReference type="PANTHER" id="PTHR22754">
    <property type="entry name" value="DISCO-INTERACTING PROTEIN 2 DIP2 -RELATED"/>
    <property type="match status" value="1"/>
</dbReference>
<dbReference type="InterPro" id="IPR042098">
    <property type="entry name" value="TauD-like_sf"/>
</dbReference>
<evidence type="ECO:0000256" key="6">
    <source>
        <dbReference type="ARBA" id="ARBA00023002"/>
    </source>
</evidence>
<reference evidence="9" key="1">
    <citation type="submission" date="2022-10" db="EMBL/GenBank/DDBJ databases">
        <title>Characterization and whole genome sequencing of a new Roseateles species, isolated from fresh water.</title>
        <authorList>
            <person name="Guliayeva D.Y."/>
            <person name="Akhremchuk A.E."/>
            <person name="Sikolenko M.A."/>
            <person name="Valentovich L.N."/>
            <person name="Sidarenka A.V."/>
        </authorList>
    </citation>
    <scope>NUCLEOTIDE SEQUENCE</scope>
    <source>
        <strain evidence="9">BIM B-1768</strain>
    </source>
</reference>
<evidence type="ECO:0000256" key="4">
    <source>
        <dbReference type="ARBA" id="ARBA00022553"/>
    </source>
</evidence>
<dbReference type="InterPro" id="IPR006162">
    <property type="entry name" value="Ppantetheine_attach_site"/>
</dbReference>
<comment type="similarity">
    <text evidence="2">Belongs to the ATP-dependent AMP-binding enzyme family.</text>
</comment>
<dbReference type="Pfam" id="PF00550">
    <property type="entry name" value="PP-binding"/>
    <property type="match status" value="1"/>
</dbReference>
<proteinExistence type="inferred from homology"/>
<keyword evidence="10" id="KW-1185">Reference proteome</keyword>
<dbReference type="SUPFAM" id="SSF47336">
    <property type="entry name" value="ACP-like"/>
    <property type="match status" value="1"/>
</dbReference>
<dbReference type="InterPro" id="IPR009081">
    <property type="entry name" value="PP-bd_ACP"/>
</dbReference>
<dbReference type="Gene3D" id="3.40.50.12780">
    <property type="entry name" value="N-terminal domain of ligase-like"/>
    <property type="match status" value="1"/>
</dbReference>
<accession>A0ABY6ATG7</accession>
<protein>
    <submittedName>
        <fullName evidence="9">AMP-binding protein</fullName>
    </submittedName>
</protein>
<keyword evidence="4" id="KW-0597">Phosphoprotein</keyword>
<evidence type="ECO:0000313" key="9">
    <source>
        <dbReference type="EMBL" id="UXH76223.1"/>
    </source>
</evidence>
<feature type="compositionally biased region" description="Polar residues" evidence="7">
    <location>
        <begin position="1236"/>
        <end position="1245"/>
    </location>
</feature>
<dbReference type="Gene3D" id="3.30.559.30">
    <property type="entry name" value="Nonribosomal peptide synthetase, condensation domain"/>
    <property type="match status" value="1"/>
</dbReference>
<keyword evidence="5" id="KW-0436">Ligase</keyword>
<dbReference type="PROSITE" id="PS50075">
    <property type="entry name" value="CARRIER"/>
    <property type="match status" value="1"/>
</dbReference>
<dbReference type="InterPro" id="IPR045851">
    <property type="entry name" value="AMP-bd_C_sf"/>
</dbReference>
<evidence type="ECO:0000313" key="10">
    <source>
        <dbReference type="Proteomes" id="UP001064933"/>
    </source>
</evidence>
<dbReference type="PROSITE" id="PS00012">
    <property type="entry name" value="PHOSPHOPANTETHEINE"/>
    <property type="match status" value="1"/>
</dbReference>
<dbReference type="Gene3D" id="1.10.1200.10">
    <property type="entry name" value="ACP-like"/>
    <property type="match status" value="1"/>
</dbReference>
<evidence type="ECO:0000256" key="1">
    <source>
        <dbReference type="ARBA" id="ARBA00001957"/>
    </source>
</evidence>
<dbReference type="Gene3D" id="3.60.130.10">
    <property type="entry name" value="Clavaminate synthase-like"/>
    <property type="match status" value="1"/>
</dbReference>
<dbReference type="EMBL" id="CP104562">
    <property type="protein sequence ID" value="UXH76223.1"/>
    <property type="molecule type" value="Genomic_DNA"/>
</dbReference>
<dbReference type="RefSeq" id="WP_261755956.1">
    <property type="nucleotide sequence ID" value="NZ_CP104562.2"/>
</dbReference>
<organism evidence="9 10">
    <name type="scientific">Roseateles amylovorans</name>
    <dbReference type="NCBI Taxonomy" id="2978473"/>
    <lineage>
        <taxon>Bacteria</taxon>
        <taxon>Pseudomonadati</taxon>
        <taxon>Pseudomonadota</taxon>
        <taxon>Betaproteobacteria</taxon>
        <taxon>Burkholderiales</taxon>
        <taxon>Sphaerotilaceae</taxon>
        <taxon>Roseateles</taxon>
    </lineage>
</organism>
<evidence type="ECO:0000256" key="2">
    <source>
        <dbReference type="ARBA" id="ARBA00006432"/>
    </source>
</evidence>
<gene>
    <name evidence="9" type="ORF">N4261_14210</name>
</gene>
<evidence type="ECO:0000256" key="3">
    <source>
        <dbReference type="ARBA" id="ARBA00022450"/>
    </source>
</evidence>
<evidence type="ECO:0000259" key="8">
    <source>
        <dbReference type="PROSITE" id="PS50075"/>
    </source>
</evidence>
<dbReference type="SUPFAM" id="SSF51197">
    <property type="entry name" value="Clavaminate synthase-like"/>
    <property type="match status" value="1"/>
</dbReference>
<feature type="region of interest" description="Disordered" evidence="7">
    <location>
        <begin position="619"/>
        <end position="645"/>
    </location>
</feature>
<feature type="region of interest" description="Disordered" evidence="7">
    <location>
        <begin position="1225"/>
        <end position="1245"/>
    </location>
</feature>
<dbReference type="Gene3D" id="3.30.559.10">
    <property type="entry name" value="Chloramphenicol acetyltransferase-like domain"/>
    <property type="match status" value="1"/>
</dbReference>
<sequence>MPAAMMMPSSLPVSDTTPLTFIEHVDRMAVAQPNAIAVIALRTTRSQGRADEDADEDHRLSYGQLRARSLAMAAALDGQGLAPGARVLIALDGTPDYLVAFLGCLYAGLIAVPVPLPQSARPQHLERFLAVARDAGAAHVIGTREDIDSNVFGNLVGMAVDALDPELRPAAPTCQAAPGDIAFLQYTSGSTAAPKGVMVSHANLLANERAIQAALKTTARDVYVSWLPPFHDMGLIGGLLQPLFTGGTLVLMTTASFLARPMRWIEAMHRYRGTITAGPDFAYRLCAERLRRGARQAGPNRADGPDWDLRPWRIALSGAEPVRPDTVTEFQAAFAPLGFAAGAIYPSYGLAEATLFVTGGQRANGDVTRRFSSEALARGKAVAIDAGDPPPQASHASLAPQETPATWTRLVRCGRPAPEHGLRIVDPANGSGLPDACIGEIQVRGPSVTRGYWGQPDASAQTFLELAPERWLRTGDLGFLLDGELHVTGRLKDLIILRGHNLYPQDIEAAIEREPELARQGRVAAFAVPGADGDAIGIAAEVSRAAQQSMSPSNLVARIAAAVGEHCGQAPRLTVLLHPGGLPKTSSGKIQRSAARQGWLDGSLDALAIHDNGRFVIGGDTQDQRDGESVREPSSAPPVDGQTSELKKTEQDLAVLWREVIKFHGTSAGLDVSGPTSDTHFFAVGGNSLTAVALASRVSARWEIVLTLRDLFEAPTLGELAARIAQRRAGRLPGSWAERPRAPMAARRPGEPASLVLSPVQQRLWMVERMTPRLQREAHPAYNMTAAVHLDGPLNITALRSALGALLDRHDVLRSVYPQDDDGQPVAQVRRSVTLDLAVKDLTKLPAPQHRDAIDQALAALEGQAFDLEADLLLRASMLALEAQRHVLLLCVHHLVFDGWSLAVFARDLAAAYTAFLRSEDASLASADRACPDWPPLPMQYADYAAWQQRELEAARPALSAFWRETLRDAPTLSTLPPDRPRPAVASMAGDTVTVSIDPMLASAIGQLARSQGCTPFLVMLAAFLALMHQRCGQDDLVVGTDVAGRDRPEFEPLIGFFVNVLPLRSRRVPPTVESARQERLADWLARVRDLSLAAFEHAAMPFDQIVEAAAVPRTRRHGPLVQTLFVVQNTPDVTLHLPGLAARLEARPAAGAKFDLAVFVTETGGQHRADWVFSTALYDRETVQAVARDWQQLLGLAAARPQAALSALLDGLPPFPARHASAARLPTPSILPEPTMTSLSSSTPDKLGKLAKLAAIRAPGDRTHSTASTFTSAVRLSTLAADRPFPLIVEAMAPDLDAVAWARAHRELIERSLLTHAGLLLRNFGLRTPQEFESFAEAIEPELFGGYGDLPKKEGGRNTYRSTPYPERQMILFHNESAHLARWPRKQWFFCEQPSPVGGATPIVDGREMLRRLPKSIVEEFERKGLLYIRTFTPRLDVSWQDFFKTTVHAEVEAGLTQAGTRFRWLDAATLQTRHQCPAVIRHPLTGERVFFNQVQLHHLSCLEPEVRADLQALVGLDRMPRHVTFGDGSEIPDEVMAVVGATYEACAVRLAWRQGDIIMLDNMLAAHARDPYEGPRKIVVAMGAMFDRAALVGEA</sequence>
<keyword evidence="3" id="KW-0596">Phosphopantetheine</keyword>
<dbReference type="Pfam" id="PF00501">
    <property type="entry name" value="AMP-binding"/>
    <property type="match status" value="1"/>
</dbReference>
<dbReference type="CDD" id="cd19531">
    <property type="entry name" value="LCL_NRPS-like"/>
    <property type="match status" value="1"/>
</dbReference>
<dbReference type="SUPFAM" id="SSF56801">
    <property type="entry name" value="Acetyl-CoA synthetase-like"/>
    <property type="match status" value="1"/>
</dbReference>
<dbReference type="SMART" id="SM00823">
    <property type="entry name" value="PKS_PP"/>
    <property type="match status" value="1"/>
</dbReference>
<name>A0ABY6ATG7_9BURK</name>
<dbReference type="Pfam" id="PF02668">
    <property type="entry name" value="TauD"/>
    <property type="match status" value="1"/>
</dbReference>